<dbReference type="Proteomes" id="UP000250043">
    <property type="component" value="Unassembled WGS sequence"/>
</dbReference>
<sequence length="275" mass="31371">MFQTFVVQNVQQTQWARDVIRLRLPPGDVPQENVPYELQPYISPEAWQARLRAVTRKGARWIHPRFDLLWLILNFVAGIAVPVAVYYVALHALTKHDNDTLNNDIFEFNEFDNDDIDHYWDARLIAIGTGLGVTLLFWVPMLLWKQSGKNQVNTMLERFEVEDRAVRDASVKLPTYRIRMPGINARALKLDIKLPVVPTMTSFQPGAQLPPYLVNPPAMPGYVPMASDPSWNAMRGGVPLYNERDDKVPEYTDPSGDFALPLDEKHASDFEDVAV</sequence>
<evidence type="ECO:0000313" key="3">
    <source>
        <dbReference type="EMBL" id="OCH88861.1"/>
    </source>
</evidence>
<dbReference type="OrthoDB" id="2504001at2759"/>
<dbReference type="EMBL" id="KV722441">
    <property type="protein sequence ID" value="OCH88861.1"/>
    <property type="molecule type" value="Genomic_DNA"/>
</dbReference>
<evidence type="ECO:0000256" key="1">
    <source>
        <dbReference type="SAM" id="MobiDB-lite"/>
    </source>
</evidence>
<dbReference type="AlphaFoldDB" id="A0A8E2AQ45"/>
<name>A0A8E2AQ45_9APHY</name>
<feature type="transmembrane region" description="Helical" evidence="2">
    <location>
        <begin position="124"/>
        <end position="144"/>
    </location>
</feature>
<proteinExistence type="predicted"/>
<keyword evidence="2" id="KW-1133">Transmembrane helix</keyword>
<feature type="region of interest" description="Disordered" evidence="1">
    <location>
        <begin position="244"/>
        <end position="275"/>
    </location>
</feature>
<evidence type="ECO:0000313" key="4">
    <source>
        <dbReference type="Proteomes" id="UP000250043"/>
    </source>
</evidence>
<reference evidence="3 4" key="1">
    <citation type="submission" date="2016-07" db="EMBL/GenBank/DDBJ databases">
        <title>Draft genome of the white-rot fungus Obba rivulosa 3A-2.</title>
        <authorList>
            <consortium name="DOE Joint Genome Institute"/>
            <person name="Miettinen O."/>
            <person name="Riley R."/>
            <person name="Acob R."/>
            <person name="Barry K."/>
            <person name="Cullen D."/>
            <person name="De Vries R."/>
            <person name="Hainaut M."/>
            <person name="Hatakka A."/>
            <person name="Henrissat B."/>
            <person name="Hilden K."/>
            <person name="Kuo R."/>
            <person name="Labutti K."/>
            <person name="Lipzen A."/>
            <person name="Makela M.R."/>
            <person name="Sandor L."/>
            <person name="Spatafora J.W."/>
            <person name="Grigoriev I.V."/>
            <person name="Hibbett D.S."/>
        </authorList>
    </citation>
    <scope>NUCLEOTIDE SEQUENCE [LARGE SCALE GENOMIC DNA]</scope>
    <source>
        <strain evidence="3 4">3A-2</strain>
    </source>
</reference>
<accession>A0A8E2AQ45</accession>
<evidence type="ECO:0000256" key="2">
    <source>
        <dbReference type="SAM" id="Phobius"/>
    </source>
</evidence>
<keyword evidence="2" id="KW-0472">Membrane</keyword>
<protein>
    <submittedName>
        <fullName evidence="3">Uncharacterized protein</fullName>
    </submittedName>
</protein>
<gene>
    <name evidence="3" type="ORF">OBBRIDRAFT_836240</name>
</gene>
<keyword evidence="2" id="KW-0812">Transmembrane</keyword>
<organism evidence="3 4">
    <name type="scientific">Obba rivulosa</name>
    <dbReference type="NCBI Taxonomy" id="1052685"/>
    <lineage>
        <taxon>Eukaryota</taxon>
        <taxon>Fungi</taxon>
        <taxon>Dikarya</taxon>
        <taxon>Basidiomycota</taxon>
        <taxon>Agaricomycotina</taxon>
        <taxon>Agaricomycetes</taxon>
        <taxon>Polyporales</taxon>
        <taxon>Gelatoporiaceae</taxon>
        <taxon>Obba</taxon>
    </lineage>
</organism>
<keyword evidence="4" id="KW-1185">Reference proteome</keyword>
<feature type="transmembrane region" description="Helical" evidence="2">
    <location>
        <begin position="68"/>
        <end position="89"/>
    </location>
</feature>